<evidence type="ECO:0000313" key="1">
    <source>
        <dbReference type="EMBL" id="KAI0062073.1"/>
    </source>
</evidence>
<reference evidence="1" key="2">
    <citation type="journal article" date="2022" name="New Phytol.">
        <title>Evolutionary transition to the ectomycorrhizal habit in the genomes of a hyperdiverse lineage of mushroom-forming fungi.</title>
        <authorList>
            <person name="Looney B."/>
            <person name="Miyauchi S."/>
            <person name="Morin E."/>
            <person name="Drula E."/>
            <person name="Courty P.E."/>
            <person name="Kohler A."/>
            <person name="Kuo A."/>
            <person name="LaButti K."/>
            <person name="Pangilinan J."/>
            <person name="Lipzen A."/>
            <person name="Riley R."/>
            <person name="Andreopoulos W."/>
            <person name="He G."/>
            <person name="Johnson J."/>
            <person name="Nolan M."/>
            <person name="Tritt A."/>
            <person name="Barry K.W."/>
            <person name="Grigoriev I.V."/>
            <person name="Nagy L.G."/>
            <person name="Hibbett D."/>
            <person name="Henrissat B."/>
            <person name="Matheny P.B."/>
            <person name="Labbe J."/>
            <person name="Martin F.M."/>
        </authorList>
    </citation>
    <scope>NUCLEOTIDE SEQUENCE</scope>
    <source>
        <strain evidence="1">HHB10654</strain>
    </source>
</reference>
<dbReference type="EMBL" id="MU277209">
    <property type="protein sequence ID" value="KAI0062073.1"/>
    <property type="molecule type" value="Genomic_DNA"/>
</dbReference>
<protein>
    <submittedName>
        <fullName evidence="1">Uncharacterized protein</fullName>
    </submittedName>
</protein>
<proteinExistence type="predicted"/>
<keyword evidence="2" id="KW-1185">Reference proteome</keyword>
<comment type="caution">
    <text evidence="1">The sequence shown here is derived from an EMBL/GenBank/DDBJ whole genome shotgun (WGS) entry which is preliminary data.</text>
</comment>
<accession>A0ACB8T0R4</accession>
<evidence type="ECO:0000313" key="2">
    <source>
        <dbReference type="Proteomes" id="UP000814140"/>
    </source>
</evidence>
<sequence>MARGPEIVVKPLHVLPPLAPEIWLDILEWATIVPGLMDIDVPDPFDSPTTLTPNDPWPVDELKASLRLRLALVRVSKSWHAMTTPILYRCLVVRTKKAAERIIQTLRDSHARVREGSAGPPLGHWVHHLMIALPAHERVENFGAVASLFPNLQILTANSITMVTLPTGQYAYEGPVTTSKERPWQMSFLRGVLAASGKSLLRLCVGGLPYHDRVAASALLQMAPNLRTLLTLDDSLCPIDLFRPPKLATLNIHGSCNDANAVNEPFPFVRHAVLRDPGFYRSSEAWLRFLTFQGPSLTTLHLDFFMHGFAEFMRGDISSIEILCPNLKHLFIYFLRLPVPFSLIAIPAAPHLGIHFREPPTLDASTPLVEALLRAEFLPRQVVRLLNPEVGHMLRGYLHEDVNSELARAIASGRFGLQDHRGQGIGPLASTSS</sequence>
<reference evidence="1" key="1">
    <citation type="submission" date="2021-03" db="EMBL/GenBank/DDBJ databases">
        <authorList>
            <consortium name="DOE Joint Genome Institute"/>
            <person name="Ahrendt S."/>
            <person name="Looney B.P."/>
            <person name="Miyauchi S."/>
            <person name="Morin E."/>
            <person name="Drula E."/>
            <person name="Courty P.E."/>
            <person name="Chicoki N."/>
            <person name="Fauchery L."/>
            <person name="Kohler A."/>
            <person name="Kuo A."/>
            <person name="Labutti K."/>
            <person name="Pangilinan J."/>
            <person name="Lipzen A."/>
            <person name="Riley R."/>
            <person name="Andreopoulos W."/>
            <person name="He G."/>
            <person name="Johnson J."/>
            <person name="Barry K.W."/>
            <person name="Grigoriev I.V."/>
            <person name="Nagy L."/>
            <person name="Hibbett D."/>
            <person name="Henrissat B."/>
            <person name="Matheny P.B."/>
            <person name="Labbe J."/>
            <person name="Martin F."/>
        </authorList>
    </citation>
    <scope>NUCLEOTIDE SEQUENCE</scope>
    <source>
        <strain evidence="1">HHB10654</strain>
    </source>
</reference>
<dbReference type="Proteomes" id="UP000814140">
    <property type="component" value="Unassembled WGS sequence"/>
</dbReference>
<gene>
    <name evidence="1" type="ORF">BV25DRAFT_1991740</name>
</gene>
<organism evidence="1 2">
    <name type="scientific">Artomyces pyxidatus</name>
    <dbReference type="NCBI Taxonomy" id="48021"/>
    <lineage>
        <taxon>Eukaryota</taxon>
        <taxon>Fungi</taxon>
        <taxon>Dikarya</taxon>
        <taxon>Basidiomycota</taxon>
        <taxon>Agaricomycotina</taxon>
        <taxon>Agaricomycetes</taxon>
        <taxon>Russulales</taxon>
        <taxon>Auriscalpiaceae</taxon>
        <taxon>Artomyces</taxon>
    </lineage>
</organism>
<name>A0ACB8T0R4_9AGAM</name>